<dbReference type="AlphaFoldDB" id="A0A426ZD34"/>
<protein>
    <submittedName>
        <fullName evidence="2">Uncharacterized protein</fullName>
    </submittedName>
</protein>
<evidence type="ECO:0000313" key="3">
    <source>
        <dbReference type="Proteomes" id="UP000287651"/>
    </source>
</evidence>
<dbReference type="EMBL" id="AMZH03007214">
    <property type="protein sequence ID" value="RRT61869.1"/>
    <property type="molecule type" value="Genomic_DNA"/>
</dbReference>
<feature type="compositionally biased region" description="Basic and acidic residues" evidence="1">
    <location>
        <begin position="35"/>
        <end position="48"/>
    </location>
</feature>
<proteinExistence type="predicted"/>
<organism evidence="2 3">
    <name type="scientific">Ensete ventricosum</name>
    <name type="common">Abyssinian banana</name>
    <name type="synonym">Musa ensete</name>
    <dbReference type="NCBI Taxonomy" id="4639"/>
    <lineage>
        <taxon>Eukaryota</taxon>
        <taxon>Viridiplantae</taxon>
        <taxon>Streptophyta</taxon>
        <taxon>Embryophyta</taxon>
        <taxon>Tracheophyta</taxon>
        <taxon>Spermatophyta</taxon>
        <taxon>Magnoliopsida</taxon>
        <taxon>Liliopsida</taxon>
        <taxon>Zingiberales</taxon>
        <taxon>Musaceae</taxon>
        <taxon>Ensete</taxon>
    </lineage>
</organism>
<name>A0A426ZD34_ENSVE</name>
<gene>
    <name evidence="2" type="ORF">B296_00043846</name>
</gene>
<accession>A0A426ZD34</accession>
<reference evidence="2 3" key="1">
    <citation type="journal article" date="2014" name="Agronomy (Basel)">
        <title>A Draft Genome Sequence for Ensete ventricosum, the Drought-Tolerant Tree Against Hunger.</title>
        <authorList>
            <person name="Harrison J."/>
            <person name="Moore K.A."/>
            <person name="Paszkiewicz K."/>
            <person name="Jones T."/>
            <person name="Grant M."/>
            <person name="Ambacheew D."/>
            <person name="Muzemil S."/>
            <person name="Studholme D.J."/>
        </authorList>
    </citation>
    <scope>NUCLEOTIDE SEQUENCE [LARGE SCALE GENOMIC DNA]</scope>
</reference>
<feature type="compositionally biased region" description="Gly residues" evidence="1">
    <location>
        <begin position="1"/>
        <end position="11"/>
    </location>
</feature>
<sequence>MGSNNDGGGLRGENSSEVSRCGDSDQGLGCRRLLRRGDGGREEKDKGGRWRKRRPRERATMKSGKRHPIDGERLATTRMVDGDGGR</sequence>
<dbReference type="Proteomes" id="UP000287651">
    <property type="component" value="Unassembled WGS sequence"/>
</dbReference>
<evidence type="ECO:0000313" key="2">
    <source>
        <dbReference type="EMBL" id="RRT61869.1"/>
    </source>
</evidence>
<evidence type="ECO:0000256" key="1">
    <source>
        <dbReference type="SAM" id="MobiDB-lite"/>
    </source>
</evidence>
<feature type="region of interest" description="Disordered" evidence="1">
    <location>
        <begin position="1"/>
        <end position="86"/>
    </location>
</feature>
<feature type="compositionally biased region" description="Basic and acidic residues" evidence="1">
    <location>
        <begin position="67"/>
        <end position="86"/>
    </location>
</feature>
<comment type="caution">
    <text evidence="2">The sequence shown here is derived from an EMBL/GenBank/DDBJ whole genome shotgun (WGS) entry which is preliminary data.</text>
</comment>